<keyword evidence="2" id="KW-1185">Reference proteome</keyword>
<name>A0AAQ3XED5_PASNO</name>
<organism evidence="1 2">
    <name type="scientific">Paspalum notatum var. saurae</name>
    <dbReference type="NCBI Taxonomy" id="547442"/>
    <lineage>
        <taxon>Eukaryota</taxon>
        <taxon>Viridiplantae</taxon>
        <taxon>Streptophyta</taxon>
        <taxon>Embryophyta</taxon>
        <taxon>Tracheophyta</taxon>
        <taxon>Spermatophyta</taxon>
        <taxon>Magnoliopsida</taxon>
        <taxon>Liliopsida</taxon>
        <taxon>Poales</taxon>
        <taxon>Poaceae</taxon>
        <taxon>PACMAD clade</taxon>
        <taxon>Panicoideae</taxon>
        <taxon>Andropogonodae</taxon>
        <taxon>Paspaleae</taxon>
        <taxon>Paspalinae</taxon>
        <taxon>Paspalum</taxon>
    </lineage>
</organism>
<dbReference type="Proteomes" id="UP001341281">
    <property type="component" value="Chromosome 09"/>
</dbReference>
<accession>A0AAQ3XED5</accession>
<sequence>MPLPSASRVDPSRVASVRLRSVRLHRDVQSQSTSSIVRGCPVRHVSRTRTSGDDLLLPKF</sequence>
<reference evidence="1 2" key="1">
    <citation type="submission" date="2024-02" db="EMBL/GenBank/DDBJ databases">
        <title>High-quality chromosome-scale genome assembly of Pensacola bahiagrass (Paspalum notatum Flugge var. saurae).</title>
        <authorList>
            <person name="Vega J.M."/>
            <person name="Podio M."/>
            <person name="Orjuela J."/>
            <person name="Siena L.A."/>
            <person name="Pessino S.C."/>
            <person name="Combes M.C."/>
            <person name="Mariac C."/>
            <person name="Albertini E."/>
            <person name="Pupilli F."/>
            <person name="Ortiz J.P.A."/>
            <person name="Leblanc O."/>
        </authorList>
    </citation>
    <scope>NUCLEOTIDE SEQUENCE [LARGE SCALE GENOMIC DNA]</scope>
    <source>
        <strain evidence="1">R1</strain>
        <tissue evidence="1">Leaf</tissue>
    </source>
</reference>
<dbReference type="EMBL" id="CP144753">
    <property type="protein sequence ID" value="WVZ95230.1"/>
    <property type="molecule type" value="Genomic_DNA"/>
</dbReference>
<evidence type="ECO:0000313" key="2">
    <source>
        <dbReference type="Proteomes" id="UP001341281"/>
    </source>
</evidence>
<protein>
    <submittedName>
        <fullName evidence="1">Uncharacterized protein</fullName>
    </submittedName>
</protein>
<gene>
    <name evidence="1" type="ORF">U9M48_041022</name>
</gene>
<evidence type="ECO:0000313" key="1">
    <source>
        <dbReference type="EMBL" id="WVZ95230.1"/>
    </source>
</evidence>
<dbReference type="AlphaFoldDB" id="A0AAQ3XED5"/>
<proteinExistence type="predicted"/>